<dbReference type="Proteomes" id="UP000224567">
    <property type="component" value="Unassembled WGS sequence"/>
</dbReference>
<reference evidence="2 3" key="1">
    <citation type="journal article" date="2017" name="Genome Biol.">
        <title>New reference genome sequences of hot pepper reveal the massive evolution of plant disease-resistance genes by retroduplication.</title>
        <authorList>
            <person name="Kim S."/>
            <person name="Park J."/>
            <person name="Yeom S.I."/>
            <person name="Kim Y.M."/>
            <person name="Seo E."/>
            <person name="Kim K.T."/>
            <person name="Kim M.S."/>
            <person name="Lee J.M."/>
            <person name="Cheong K."/>
            <person name="Shin H.S."/>
            <person name="Kim S.B."/>
            <person name="Han K."/>
            <person name="Lee J."/>
            <person name="Park M."/>
            <person name="Lee H.A."/>
            <person name="Lee H.Y."/>
            <person name="Lee Y."/>
            <person name="Oh S."/>
            <person name="Lee J.H."/>
            <person name="Choi E."/>
            <person name="Choi E."/>
            <person name="Lee S.E."/>
            <person name="Jeon J."/>
            <person name="Kim H."/>
            <person name="Choi G."/>
            <person name="Song H."/>
            <person name="Lee J."/>
            <person name="Lee S.C."/>
            <person name="Kwon J.K."/>
            <person name="Lee H.Y."/>
            <person name="Koo N."/>
            <person name="Hong Y."/>
            <person name="Kim R.W."/>
            <person name="Kang W.H."/>
            <person name="Huh J.H."/>
            <person name="Kang B.C."/>
            <person name="Yang T.J."/>
            <person name="Lee Y.H."/>
            <person name="Bennetzen J.L."/>
            <person name="Choi D."/>
        </authorList>
    </citation>
    <scope>NUCLEOTIDE SEQUENCE [LARGE SCALE GENOMIC DNA]</scope>
    <source>
        <strain evidence="3">cv. PBC81</strain>
    </source>
</reference>
<reference evidence="3" key="2">
    <citation type="journal article" date="2017" name="J. Anim. Genet.">
        <title>Multiple reference genome sequences of hot pepper reveal the massive evolution of plant disease resistance genes by retroduplication.</title>
        <authorList>
            <person name="Kim S."/>
            <person name="Park J."/>
            <person name="Yeom S.-I."/>
            <person name="Kim Y.-M."/>
            <person name="Seo E."/>
            <person name="Kim K.-T."/>
            <person name="Kim M.-S."/>
            <person name="Lee J.M."/>
            <person name="Cheong K."/>
            <person name="Shin H.-S."/>
            <person name="Kim S.-B."/>
            <person name="Han K."/>
            <person name="Lee J."/>
            <person name="Park M."/>
            <person name="Lee H.-A."/>
            <person name="Lee H.-Y."/>
            <person name="Lee Y."/>
            <person name="Oh S."/>
            <person name="Lee J.H."/>
            <person name="Choi E."/>
            <person name="Choi E."/>
            <person name="Lee S.E."/>
            <person name="Jeon J."/>
            <person name="Kim H."/>
            <person name="Choi G."/>
            <person name="Song H."/>
            <person name="Lee J."/>
            <person name="Lee S.-C."/>
            <person name="Kwon J.-K."/>
            <person name="Lee H.-Y."/>
            <person name="Koo N."/>
            <person name="Hong Y."/>
            <person name="Kim R.W."/>
            <person name="Kang W.-H."/>
            <person name="Huh J.H."/>
            <person name="Kang B.-C."/>
            <person name="Yang T.-J."/>
            <person name="Lee Y.-H."/>
            <person name="Bennetzen J.L."/>
            <person name="Choi D."/>
        </authorList>
    </citation>
    <scope>NUCLEOTIDE SEQUENCE [LARGE SCALE GENOMIC DNA]</scope>
    <source>
        <strain evidence="3">cv. PBC81</strain>
    </source>
</reference>
<name>A0A2G2XJP2_CAPBA</name>
<dbReference type="AlphaFoldDB" id="A0A2G2XJP2"/>
<dbReference type="PANTHER" id="PTHR45654:SF108">
    <property type="entry name" value="HOMEOBOX-LEUCINE ZIPPER PROTEIN HDG1-LIKE ISOFORM X1"/>
    <property type="match status" value="1"/>
</dbReference>
<dbReference type="EMBL" id="MLFT02000001">
    <property type="protein sequence ID" value="PHT57722.1"/>
    <property type="molecule type" value="Genomic_DNA"/>
</dbReference>
<dbReference type="GO" id="GO:0003677">
    <property type="term" value="F:DNA binding"/>
    <property type="evidence" value="ECO:0007669"/>
    <property type="project" value="UniProtKB-KW"/>
</dbReference>
<dbReference type="STRING" id="33114.A0A2G2XJP2"/>
<dbReference type="InterPro" id="IPR002913">
    <property type="entry name" value="START_lipid-bd_dom"/>
</dbReference>
<evidence type="ECO:0000259" key="1">
    <source>
        <dbReference type="PROSITE" id="PS50848"/>
    </source>
</evidence>
<evidence type="ECO:0000313" key="2">
    <source>
        <dbReference type="EMBL" id="PHT57722.1"/>
    </source>
</evidence>
<sequence length="439" mass="47798">MEEHHLKIENGRLRDEYSRICLMANKVSGRTLSSFNCPMPAGVGNFGLELAVGRNDFGATNFVDTALPAVLDFGNGISSVATSVISPRPTPNMTGMDVSFDKTMLIELAFAAMNELLKLAEIIGPLWFRSLDGNGEELNLEEYTRSSPPCIGVKPANFTAEATKATGTVMINSLGLVETLMDTSQWVNCALLCSVCKSKKITRGQRENGSVNCHQCGGHAILGEIHMEEHHLKIRNTRVKEEYNWICLMANKVLGKPLSSFNCPMLAGVGNFGLEFAVGRNNFGAMNSVDTALPTGLDFDNGISSAATPVISPRPTPRMMGMDVSFDKTMLMELAFAAMNELVKLAEISGPLWFRSLDGNGEELNLEENARSFPPCIGMKPTNFTTEATKATSTVMINSLALVETLMDTSQWVDCALLCSVCAHKGYQIFFFDQKSSLL</sequence>
<accession>A0A2G2XJP2</accession>
<organism evidence="2 3">
    <name type="scientific">Capsicum baccatum</name>
    <name type="common">Peruvian pepper</name>
    <dbReference type="NCBI Taxonomy" id="33114"/>
    <lineage>
        <taxon>Eukaryota</taxon>
        <taxon>Viridiplantae</taxon>
        <taxon>Streptophyta</taxon>
        <taxon>Embryophyta</taxon>
        <taxon>Tracheophyta</taxon>
        <taxon>Spermatophyta</taxon>
        <taxon>Magnoliopsida</taxon>
        <taxon>eudicotyledons</taxon>
        <taxon>Gunneridae</taxon>
        <taxon>Pentapetalae</taxon>
        <taxon>asterids</taxon>
        <taxon>lamiids</taxon>
        <taxon>Solanales</taxon>
        <taxon>Solanaceae</taxon>
        <taxon>Solanoideae</taxon>
        <taxon>Capsiceae</taxon>
        <taxon>Capsicum</taxon>
    </lineage>
</organism>
<dbReference type="GO" id="GO:0008289">
    <property type="term" value="F:lipid binding"/>
    <property type="evidence" value="ECO:0007669"/>
    <property type="project" value="InterPro"/>
</dbReference>
<dbReference type="InterPro" id="IPR042160">
    <property type="entry name" value="HD-Zip_IV"/>
</dbReference>
<feature type="domain" description="START" evidence="1">
    <location>
        <begin position="98"/>
        <end position="186"/>
    </location>
</feature>
<dbReference type="OrthoDB" id="1304338at2759"/>
<dbReference type="PROSITE" id="PS50848">
    <property type="entry name" value="START"/>
    <property type="match status" value="2"/>
</dbReference>
<keyword evidence="3" id="KW-1185">Reference proteome</keyword>
<proteinExistence type="predicted"/>
<protein>
    <recommendedName>
        <fullName evidence="1">START domain-containing protein</fullName>
    </recommendedName>
</protein>
<dbReference type="PANTHER" id="PTHR45654">
    <property type="entry name" value="HOMEOBOX-LEUCINE ZIPPER PROTEIN MERISTEM L1"/>
    <property type="match status" value="1"/>
</dbReference>
<comment type="caution">
    <text evidence="2">The sequence shown here is derived from an EMBL/GenBank/DDBJ whole genome shotgun (WGS) entry which is preliminary data.</text>
</comment>
<feature type="domain" description="START" evidence="1">
    <location>
        <begin position="324"/>
        <end position="412"/>
    </location>
</feature>
<gene>
    <name evidence="2" type="ORF">CQW23_00085</name>
</gene>
<evidence type="ECO:0000313" key="3">
    <source>
        <dbReference type="Proteomes" id="UP000224567"/>
    </source>
</evidence>